<dbReference type="InterPro" id="IPR002401">
    <property type="entry name" value="Cyt_P450_E_grp-I"/>
</dbReference>
<evidence type="ECO:0000256" key="6">
    <source>
        <dbReference type="ARBA" id="ARBA00023004"/>
    </source>
</evidence>
<accession>A0AAV5EV76</accession>
<evidence type="ECO:0000256" key="7">
    <source>
        <dbReference type="ARBA" id="ARBA00023033"/>
    </source>
</evidence>
<dbReference type="PRINTS" id="PR00463">
    <property type="entry name" value="EP450I"/>
</dbReference>
<dbReference type="GO" id="GO:0005506">
    <property type="term" value="F:iron ion binding"/>
    <property type="evidence" value="ECO:0007669"/>
    <property type="project" value="InterPro"/>
</dbReference>
<comment type="cofactor">
    <cofactor evidence="1 8">
        <name>heme</name>
        <dbReference type="ChEBI" id="CHEBI:30413"/>
    </cofactor>
</comment>
<reference evidence="10" key="2">
    <citation type="submission" date="2021-12" db="EMBL/GenBank/DDBJ databases">
        <title>Resequencing data analysis of finger millet.</title>
        <authorList>
            <person name="Hatakeyama M."/>
            <person name="Aluri S."/>
            <person name="Balachadran M.T."/>
            <person name="Sivarajan S.R."/>
            <person name="Poveda L."/>
            <person name="Shimizu-Inatsugi R."/>
            <person name="Schlapbach R."/>
            <person name="Sreeman S.M."/>
            <person name="Shimizu K.K."/>
        </authorList>
    </citation>
    <scope>NUCLEOTIDE SEQUENCE</scope>
</reference>
<dbReference type="PROSITE" id="PS00086">
    <property type="entry name" value="CYTOCHROME_P450"/>
    <property type="match status" value="1"/>
</dbReference>
<dbReference type="AlphaFoldDB" id="A0AAV5EV76"/>
<comment type="caution">
    <text evidence="10">The sequence shown here is derived from an EMBL/GenBank/DDBJ whole genome shotgun (WGS) entry which is preliminary data.</text>
</comment>
<dbReference type="Pfam" id="PF00067">
    <property type="entry name" value="p450"/>
    <property type="match status" value="1"/>
</dbReference>
<dbReference type="InterPro" id="IPR001128">
    <property type="entry name" value="Cyt_P450"/>
</dbReference>
<protein>
    <submittedName>
        <fullName evidence="10">Uncharacterized protein</fullName>
    </submittedName>
</protein>
<dbReference type="SUPFAM" id="SSF48264">
    <property type="entry name" value="Cytochrome P450"/>
    <property type="match status" value="1"/>
</dbReference>
<evidence type="ECO:0000256" key="5">
    <source>
        <dbReference type="ARBA" id="ARBA00023002"/>
    </source>
</evidence>
<evidence type="ECO:0000256" key="4">
    <source>
        <dbReference type="ARBA" id="ARBA00022723"/>
    </source>
</evidence>
<evidence type="ECO:0000256" key="2">
    <source>
        <dbReference type="ARBA" id="ARBA00010617"/>
    </source>
</evidence>
<evidence type="ECO:0000313" key="11">
    <source>
        <dbReference type="Proteomes" id="UP001054889"/>
    </source>
</evidence>
<dbReference type="InterPro" id="IPR017972">
    <property type="entry name" value="Cyt_P450_CS"/>
</dbReference>
<keyword evidence="5 9" id="KW-0560">Oxidoreductase</keyword>
<dbReference type="InterPro" id="IPR036396">
    <property type="entry name" value="Cyt_P450_sf"/>
</dbReference>
<name>A0AAV5EV76_ELECO</name>
<gene>
    <name evidence="10" type="primary">gb15270</name>
    <name evidence="10" type="ORF">PR202_gb15270</name>
</gene>
<dbReference type="PRINTS" id="PR00385">
    <property type="entry name" value="P450"/>
</dbReference>
<evidence type="ECO:0000256" key="8">
    <source>
        <dbReference type="PIRSR" id="PIRSR602401-1"/>
    </source>
</evidence>
<keyword evidence="11" id="KW-1185">Reference proteome</keyword>
<dbReference type="Gene3D" id="1.10.630.10">
    <property type="entry name" value="Cytochrome P450"/>
    <property type="match status" value="1"/>
</dbReference>
<evidence type="ECO:0000256" key="1">
    <source>
        <dbReference type="ARBA" id="ARBA00001971"/>
    </source>
</evidence>
<keyword evidence="3 8" id="KW-0349">Heme</keyword>
<comment type="similarity">
    <text evidence="2 9">Belongs to the cytochrome P450 family.</text>
</comment>
<keyword evidence="4 8" id="KW-0479">Metal-binding</keyword>
<reference evidence="10" key="1">
    <citation type="journal article" date="2018" name="DNA Res.">
        <title>Multiple hybrid de novo genome assembly of finger millet, an orphan allotetraploid crop.</title>
        <authorList>
            <person name="Hatakeyama M."/>
            <person name="Aluri S."/>
            <person name="Balachadran M.T."/>
            <person name="Sivarajan S.R."/>
            <person name="Patrignani A."/>
            <person name="Gruter S."/>
            <person name="Poveda L."/>
            <person name="Shimizu-Inatsugi R."/>
            <person name="Baeten J."/>
            <person name="Francoijs K.J."/>
            <person name="Nataraja K.N."/>
            <person name="Reddy Y.A.N."/>
            <person name="Phadnis S."/>
            <person name="Ravikumar R.L."/>
            <person name="Schlapbach R."/>
            <person name="Sreeman S.M."/>
            <person name="Shimizu K.K."/>
        </authorList>
    </citation>
    <scope>NUCLEOTIDE SEQUENCE</scope>
</reference>
<evidence type="ECO:0000313" key="10">
    <source>
        <dbReference type="EMBL" id="GJN27264.1"/>
    </source>
</evidence>
<keyword evidence="7 9" id="KW-0503">Monooxygenase</keyword>
<evidence type="ECO:0000256" key="9">
    <source>
        <dbReference type="RuleBase" id="RU000461"/>
    </source>
</evidence>
<dbReference type="GO" id="GO:0020037">
    <property type="term" value="F:heme binding"/>
    <property type="evidence" value="ECO:0007669"/>
    <property type="project" value="InterPro"/>
</dbReference>
<organism evidence="10 11">
    <name type="scientific">Eleusine coracana subsp. coracana</name>
    <dbReference type="NCBI Taxonomy" id="191504"/>
    <lineage>
        <taxon>Eukaryota</taxon>
        <taxon>Viridiplantae</taxon>
        <taxon>Streptophyta</taxon>
        <taxon>Embryophyta</taxon>
        <taxon>Tracheophyta</taxon>
        <taxon>Spermatophyta</taxon>
        <taxon>Magnoliopsida</taxon>
        <taxon>Liliopsida</taxon>
        <taxon>Poales</taxon>
        <taxon>Poaceae</taxon>
        <taxon>PACMAD clade</taxon>
        <taxon>Chloridoideae</taxon>
        <taxon>Cynodonteae</taxon>
        <taxon>Eleusininae</taxon>
        <taxon>Eleusine</taxon>
    </lineage>
</organism>
<dbReference type="GO" id="GO:0004497">
    <property type="term" value="F:monooxygenase activity"/>
    <property type="evidence" value="ECO:0007669"/>
    <property type="project" value="UniProtKB-KW"/>
</dbReference>
<sequence>MSGRPALFAAARLSYGLRNISFASPDAFWRAARRACLSELLGAPRVRGFRGVREDEAAALVDAIADEARTTGSPVNLSEKLVAASNRIVRRVAFGDDSEAGVEVRAVLEETQRLLGAFFVADYVPWLGWLDVLRGLRRRLERDLDAFYERVIDEHIDKRGEISKKEEDEEEDLVDVLLDLHGDPAHRNTFSSRDHIKGILTDMLIAGTDTSAATVEWTMTELVRHPDVLAKAQHEVRSLVGDKEMVHESDLPRLPRLHRLRLQPPAPLLVPRETTEPCSMLGHAIPAKTRVLVNAKAIGLDPVAWGPDAAAFVPERHEEVADLGDHKPWHDGFALVPFGVGRRSCPGVHFATAVVELMLANLLFAFDWRVPPGGVLDVEEQSGLTVLRKNPLVLVAERRRLP</sequence>
<dbReference type="EMBL" id="BQKI01000079">
    <property type="protein sequence ID" value="GJN27264.1"/>
    <property type="molecule type" value="Genomic_DNA"/>
</dbReference>
<keyword evidence="6 8" id="KW-0408">Iron</keyword>
<dbReference type="PANTHER" id="PTHR47955">
    <property type="entry name" value="CYTOCHROME P450 FAMILY 71 PROTEIN"/>
    <property type="match status" value="1"/>
</dbReference>
<proteinExistence type="inferred from homology"/>
<dbReference type="GO" id="GO:0016705">
    <property type="term" value="F:oxidoreductase activity, acting on paired donors, with incorporation or reduction of molecular oxygen"/>
    <property type="evidence" value="ECO:0007669"/>
    <property type="project" value="InterPro"/>
</dbReference>
<dbReference type="PANTHER" id="PTHR47955:SF19">
    <property type="entry name" value="CYTOCHROME P450 71A9-LIKE ISOFORM X1"/>
    <property type="match status" value="1"/>
</dbReference>
<dbReference type="Proteomes" id="UP001054889">
    <property type="component" value="Unassembled WGS sequence"/>
</dbReference>
<evidence type="ECO:0000256" key="3">
    <source>
        <dbReference type="ARBA" id="ARBA00022617"/>
    </source>
</evidence>
<feature type="binding site" description="axial binding residue" evidence="8">
    <location>
        <position position="345"/>
    </location>
    <ligand>
        <name>heme</name>
        <dbReference type="ChEBI" id="CHEBI:30413"/>
    </ligand>
    <ligandPart>
        <name>Fe</name>
        <dbReference type="ChEBI" id="CHEBI:18248"/>
    </ligandPart>
</feature>